<organism evidence="2 3">
    <name type="scientific">Chaetomium globosum (strain ATCC 6205 / CBS 148.51 / DSM 1962 / NBRC 6347 / NRRL 1970)</name>
    <name type="common">Soil fungus</name>
    <dbReference type="NCBI Taxonomy" id="306901"/>
    <lineage>
        <taxon>Eukaryota</taxon>
        <taxon>Fungi</taxon>
        <taxon>Dikarya</taxon>
        <taxon>Ascomycota</taxon>
        <taxon>Pezizomycotina</taxon>
        <taxon>Sordariomycetes</taxon>
        <taxon>Sordariomycetidae</taxon>
        <taxon>Sordariales</taxon>
        <taxon>Chaetomiaceae</taxon>
        <taxon>Chaetomium</taxon>
    </lineage>
</organism>
<accession>Q2GUU1</accession>
<dbReference type="AlphaFoldDB" id="Q2GUU1"/>
<dbReference type="GeneID" id="4393341"/>
<dbReference type="OrthoDB" id="2017405at2759"/>
<dbReference type="eggNOG" id="ENOG502S4MN">
    <property type="taxonomic scope" value="Eukaryota"/>
</dbReference>
<feature type="compositionally biased region" description="Pro residues" evidence="1">
    <location>
        <begin position="24"/>
        <end position="33"/>
    </location>
</feature>
<dbReference type="InterPro" id="IPR021475">
    <property type="entry name" value="Pants/Emi1-like"/>
</dbReference>
<gene>
    <name evidence="2" type="ORF">CHGG_08263</name>
</gene>
<dbReference type="Proteomes" id="UP000001056">
    <property type="component" value="Unassembled WGS sequence"/>
</dbReference>
<dbReference type="RefSeq" id="XP_001225919.1">
    <property type="nucleotide sequence ID" value="XM_001225918.1"/>
</dbReference>
<evidence type="ECO:0000256" key="1">
    <source>
        <dbReference type="SAM" id="MobiDB-lite"/>
    </source>
</evidence>
<reference evidence="3" key="1">
    <citation type="journal article" date="2015" name="Genome Announc.">
        <title>Draft genome sequence of the cellulolytic fungus Chaetomium globosum.</title>
        <authorList>
            <person name="Cuomo C.A."/>
            <person name="Untereiner W.A."/>
            <person name="Ma L.-J."/>
            <person name="Grabherr M."/>
            <person name="Birren B.W."/>
        </authorList>
    </citation>
    <scope>NUCLEOTIDE SEQUENCE [LARGE SCALE GENOMIC DNA]</scope>
    <source>
        <strain evidence="3">ATCC 6205 / CBS 148.51 / DSM 1962 / NBRC 6347 / NRRL 1970</strain>
    </source>
</reference>
<feature type="compositionally biased region" description="Low complexity" evidence="1">
    <location>
        <begin position="83"/>
        <end position="113"/>
    </location>
</feature>
<feature type="region of interest" description="Disordered" evidence="1">
    <location>
        <begin position="1"/>
        <end position="119"/>
    </location>
</feature>
<evidence type="ECO:0000313" key="2">
    <source>
        <dbReference type="EMBL" id="EAQ87010.1"/>
    </source>
</evidence>
<feature type="compositionally biased region" description="Polar residues" evidence="1">
    <location>
        <begin position="254"/>
        <end position="265"/>
    </location>
</feature>
<dbReference type="HOGENOM" id="CLU_074897_0_0_1"/>
<dbReference type="EMBL" id="CH408033">
    <property type="protein sequence ID" value="EAQ87010.1"/>
    <property type="molecule type" value="Genomic_DNA"/>
</dbReference>
<dbReference type="Pfam" id="PF11326">
    <property type="entry name" value="PANTS-like"/>
    <property type="match status" value="1"/>
</dbReference>
<keyword evidence="3" id="KW-1185">Reference proteome</keyword>
<evidence type="ECO:0000313" key="3">
    <source>
        <dbReference type="Proteomes" id="UP000001056"/>
    </source>
</evidence>
<evidence type="ECO:0008006" key="4">
    <source>
        <dbReference type="Google" id="ProtNLM"/>
    </source>
</evidence>
<feature type="compositionally biased region" description="Low complexity" evidence="1">
    <location>
        <begin position="63"/>
        <end position="75"/>
    </location>
</feature>
<feature type="region of interest" description="Disordered" evidence="1">
    <location>
        <begin position="249"/>
        <end position="296"/>
    </location>
</feature>
<dbReference type="OMA" id="FGGQWVN"/>
<dbReference type="STRING" id="306901.Q2GUU1"/>
<sequence>MGWFWQAPSSPKPAGSRDSASPTPNTPTPPAPTAPTQTPPAEAESNSTDREMAMFMNMLLKDTQSSSSQSKTQQPTSPPSPPSKSSSSWLPWSSTKPDTTPTTEQQTTPPKQTRSPQSLAMSEHLLPTTMSCRDAFDYAWHCHTPGAQWNAVYRYGSVRPCTELWDDFWFCMRTKSYSPELKAEAIREHYRAKEEAKYGGGRPSSEDVWASRTERVAPGTAFQQSFEPPVIDDAAFQRMDAERRRRIREMAGSEGNNSDNNTQPHNLHDRTPSIDLVTDGEFPTDGSIVVHERKVN</sequence>
<protein>
    <recommendedName>
        <fullName evidence="4">Early meiotic induction protein 1</fullName>
    </recommendedName>
</protein>
<dbReference type="VEuPathDB" id="FungiDB:CHGG_08263"/>
<dbReference type="PANTHER" id="PTHR28052">
    <property type="entry name" value="UPF0545 PROTEIN C22ORF39"/>
    <property type="match status" value="1"/>
</dbReference>
<name>Q2GUU1_CHAGB</name>
<proteinExistence type="predicted"/>
<dbReference type="InParanoid" id="Q2GUU1"/>
<dbReference type="PANTHER" id="PTHR28052:SF1">
    <property type="entry name" value="UPF0545 PROTEIN C22ORF39"/>
    <property type="match status" value="1"/>
</dbReference>